<name>A0A2N9YCC8_9GAMM</name>
<dbReference type="AlphaFoldDB" id="A0A2N9YCC8"/>
<gene>
    <name evidence="2" type="ORF">BLE401_05060</name>
</gene>
<protein>
    <submittedName>
        <fullName evidence="2">Uncharacterized protein</fullName>
    </submittedName>
</protein>
<dbReference type="Proteomes" id="UP000234271">
    <property type="component" value="Chromosome"/>
</dbReference>
<reference evidence="3" key="1">
    <citation type="submission" date="2016-12" db="EMBL/GenBank/DDBJ databases">
        <title>Complete Genome Sequence of Beggiatoa leptomitiformis D-401.</title>
        <authorList>
            <person name="Fomenkov A."/>
            <person name="Vincze T."/>
            <person name="Grabovich M."/>
            <person name="Anton B.P."/>
            <person name="Dubinina G."/>
            <person name="Orlova M."/>
            <person name="Belousova E."/>
            <person name="Roberts R.J."/>
        </authorList>
    </citation>
    <scope>NUCLEOTIDE SEQUENCE [LARGE SCALE GENOMIC DNA]</scope>
    <source>
        <strain evidence="3">D-401</strain>
    </source>
</reference>
<proteinExistence type="predicted"/>
<dbReference type="EMBL" id="CP018889">
    <property type="protein sequence ID" value="AUI68127.1"/>
    <property type="molecule type" value="Genomic_DNA"/>
</dbReference>
<dbReference type="OrthoDB" id="8060097at2"/>
<sequence length="181" mass="20495">MYFSNILVLFTLVSLIPVGYAEEQTGKLHPNNAQDETAPKLQLRPRPRSNSELPPTVWAINVYESGDFCYISQENVSLWRSDASEPLKVTIQQYDTASQSEVMLRWPTNQTMLTWPQKKLPLSENLSYMIQVNDIGRIVNTHRLPSNLATASNTDKAKWMQTQGCTRQADMLTNTTKMGAS</sequence>
<keyword evidence="3" id="KW-1185">Reference proteome</keyword>
<dbReference type="KEGG" id="blep:AL038_00980"/>
<evidence type="ECO:0000313" key="2">
    <source>
        <dbReference type="EMBL" id="AUI68127.1"/>
    </source>
</evidence>
<dbReference type="RefSeq" id="WP_062147694.1">
    <property type="nucleotide sequence ID" value="NZ_CP012373.2"/>
</dbReference>
<evidence type="ECO:0000313" key="3">
    <source>
        <dbReference type="Proteomes" id="UP000234271"/>
    </source>
</evidence>
<accession>A0A2N9YCC8</accession>
<feature type="region of interest" description="Disordered" evidence="1">
    <location>
        <begin position="27"/>
        <end position="50"/>
    </location>
</feature>
<evidence type="ECO:0000256" key="1">
    <source>
        <dbReference type="SAM" id="MobiDB-lite"/>
    </source>
</evidence>
<organism evidence="2 3">
    <name type="scientific">Beggiatoa leptomitoformis</name>
    <dbReference type="NCBI Taxonomy" id="288004"/>
    <lineage>
        <taxon>Bacteria</taxon>
        <taxon>Pseudomonadati</taxon>
        <taxon>Pseudomonadota</taxon>
        <taxon>Gammaproteobacteria</taxon>
        <taxon>Thiotrichales</taxon>
        <taxon>Thiotrichaceae</taxon>
        <taxon>Beggiatoa</taxon>
    </lineage>
</organism>